<keyword evidence="3" id="KW-1185">Reference proteome</keyword>
<dbReference type="CDD" id="cd00038">
    <property type="entry name" value="CAP_ED"/>
    <property type="match status" value="1"/>
</dbReference>
<gene>
    <name evidence="2" type="ORF">DCC81_07925</name>
</gene>
<comment type="caution">
    <text evidence="2">The sequence shown here is derived from an EMBL/GenBank/DDBJ whole genome shotgun (WGS) entry which is preliminary data.</text>
</comment>
<dbReference type="PROSITE" id="PS50042">
    <property type="entry name" value="CNMP_BINDING_3"/>
    <property type="match status" value="1"/>
</dbReference>
<dbReference type="Proteomes" id="UP000244450">
    <property type="component" value="Unassembled WGS sequence"/>
</dbReference>
<protein>
    <submittedName>
        <fullName evidence="2">Crp/Fnr family transcriptional regulator</fullName>
    </submittedName>
</protein>
<dbReference type="Pfam" id="PF00027">
    <property type="entry name" value="cNMP_binding"/>
    <property type="match status" value="1"/>
</dbReference>
<accession>A0A2T7BP02</accession>
<dbReference type="AlphaFoldDB" id="A0A2T7BP02"/>
<dbReference type="InterPro" id="IPR014710">
    <property type="entry name" value="RmlC-like_jellyroll"/>
</dbReference>
<dbReference type="SUPFAM" id="SSF51206">
    <property type="entry name" value="cAMP-binding domain-like"/>
    <property type="match status" value="1"/>
</dbReference>
<evidence type="ECO:0000313" key="3">
    <source>
        <dbReference type="Proteomes" id="UP000244450"/>
    </source>
</evidence>
<proteinExistence type="predicted"/>
<dbReference type="InterPro" id="IPR000595">
    <property type="entry name" value="cNMP-bd_dom"/>
</dbReference>
<dbReference type="InterPro" id="IPR018490">
    <property type="entry name" value="cNMP-bd_dom_sf"/>
</dbReference>
<dbReference type="EMBL" id="QCYK01000001">
    <property type="protein sequence ID" value="PUZ29370.1"/>
    <property type="molecule type" value="Genomic_DNA"/>
</dbReference>
<dbReference type="Gene3D" id="2.60.120.10">
    <property type="entry name" value="Jelly Rolls"/>
    <property type="match status" value="1"/>
</dbReference>
<evidence type="ECO:0000313" key="2">
    <source>
        <dbReference type="EMBL" id="PUZ29370.1"/>
    </source>
</evidence>
<evidence type="ECO:0000259" key="1">
    <source>
        <dbReference type="PROSITE" id="PS50042"/>
    </source>
</evidence>
<reference evidence="2 3" key="1">
    <citation type="submission" date="2018-04" db="EMBL/GenBank/DDBJ databases">
        <title>Chitinophaga fuyangensis sp. nov., isolated from soil in a chemical factory.</title>
        <authorList>
            <person name="Chen K."/>
        </authorList>
    </citation>
    <scope>NUCLEOTIDE SEQUENCE [LARGE SCALE GENOMIC DNA]</scope>
    <source>
        <strain evidence="2 3">LY-1</strain>
    </source>
</reference>
<dbReference type="OrthoDB" id="680421at2"/>
<feature type="domain" description="Cyclic nucleotide-binding" evidence="1">
    <location>
        <begin position="10"/>
        <end position="112"/>
    </location>
</feature>
<organism evidence="2 3">
    <name type="scientific">Chitinophaga parva</name>
    <dbReference type="NCBI Taxonomy" id="2169414"/>
    <lineage>
        <taxon>Bacteria</taxon>
        <taxon>Pseudomonadati</taxon>
        <taxon>Bacteroidota</taxon>
        <taxon>Chitinophagia</taxon>
        <taxon>Chitinophagales</taxon>
        <taxon>Chitinophagaceae</taxon>
        <taxon>Chitinophaga</taxon>
    </lineage>
</organism>
<name>A0A2T7BP02_9BACT</name>
<sequence length="190" mass="22337">MEALIQAIRHFIKLSPEEVLRVQELFVQRQLKAGDYFLREGNVCRDVAFIEKGLLRYYMITNGEEQVLHFGRENDFACSYPSYLPQTPARTNIQAVEDTILYTASRENMDLLYRDLKEGERFGRMAIEGVFVWVMEQMNSMYTDTPEQRYLGFLSTYPDLAQRLPQYHIASYVGVKPQSLSRIRKRMAER</sequence>
<dbReference type="RefSeq" id="WP_108686008.1">
    <property type="nucleotide sequence ID" value="NZ_QCYK01000001.1"/>
</dbReference>